<proteinExistence type="predicted"/>
<dbReference type="Proteomes" id="UP000887563">
    <property type="component" value="Unplaced"/>
</dbReference>
<feature type="region of interest" description="Disordered" evidence="1">
    <location>
        <begin position="509"/>
        <end position="542"/>
    </location>
</feature>
<feature type="region of interest" description="Disordered" evidence="1">
    <location>
        <begin position="413"/>
        <end position="455"/>
    </location>
</feature>
<feature type="region of interest" description="Disordered" evidence="1">
    <location>
        <begin position="580"/>
        <end position="601"/>
    </location>
</feature>
<reference evidence="3" key="1">
    <citation type="submission" date="2022-11" db="UniProtKB">
        <authorList>
            <consortium name="WormBaseParasite"/>
        </authorList>
    </citation>
    <scope>IDENTIFICATION</scope>
</reference>
<dbReference type="AlphaFoldDB" id="A0A914KLF5"/>
<evidence type="ECO:0000313" key="3">
    <source>
        <dbReference type="WBParaSite" id="Minc3s00039g02254"/>
    </source>
</evidence>
<feature type="compositionally biased region" description="Basic and acidic residues" evidence="1">
    <location>
        <begin position="440"/>
        <end position="454"/>
    </location>
</feature>
<protein>
    <submittedName>
        <fullName evidence="3">Uncharacterized protein</fullName>
    </submittedName>
</protein>
<accession>A0A914KLF5</accession>
<feature type="compositionally biased region" description="Basic and acidic residues" evidence="1">
    <location>
        <begin position="511"/>
        <end position="521"/>
    </location>
</feature>
<dbReference type="WBParaSite" id="Minc3s00039g02254">
    <property type="protein sequence ID" value="Minc3s00039g02254"/>
    <property type="gene ID" value="Minc3s00039g02254"/>
</dbReference>
<organism evidence="2 3">
    <name type="scientific">Meloidogyne incognita</name>
    <name type="common">Southern root-knot nematode worm</name>
    <name type="synonym">Oxyuris incognita</name>
    <dbReference type="NCBI Taxonomy" id="6306"/>
    <lineage>
        <taxon>Eukaryota</taxon>
        <taxon>Metazoa</taxon>
        <taxon>Ecdysozoa</taxon>
        <taxon>Nematoda</taxon>
        <taxon>Chromadorea</taxon>
        <taxon>Rhabditida</taxon>
        <taxon>Tylenchina</taxon>
        <taxon>Tylenchomorpha</taxon>
        <taxon>Tylenchoidea</taxon>
        <taxon>Meloidogynidae</taxon>
        <taxon>Meloidogyninae</taxon>
        <taxon>Meloidogyne</taxon>
        <taxon>Meloidogyne incognita group</taxon>
    </lineage>
</organism>
<evidence type="ECO:0000313" key="2">
    <source>
        <dbReference type="Proteomes" id="UP000887563"/>
    </source>
</evidence>
<feature type="compositionally biased region" description="Basic and acidic residues" evidence="1">
    <location>
        <begin position="417"/>
        <end position="430"/>
    </location>
</feature>
<evidence type="ECO:0000256" key="1">
    <source>
        <dbReference type="SAM" id="MobiDB-lite"/>
    </source>
</evidence>
<keyword evidence="2" id="KW-1185">Reference proteome</keyword>
<sequence length="601" mass="70007">MFLCPIFIFLNIIYNVTTLSIFVKISWRGNQIEAEQYLASKNTHRFHVELTNDKWDLPTDGETDKYDTFHFEEVEENNEENSEKYSLKVYKALDEYLITEIVSIDNVEDNSLIYIKYKGKNKTSCTKIFKKDEEYFNTIINLIKRPVRFIQFIFKTKRCKEGVVTIKCKNEDNNDKIAEINIPEREKCGKVVALHSQIVKTRVCPDDKYVFTITKNVTKVKYHKHREFTLECQQALNENNNLNIYEFNILNRDKKGKHKTKSTKTECLLDKNKFEMIDESKGDFINLLSDNEKNAEEKLKEYIGEAKTFDVKGKGKNVVMTSLKINENEPEPQEENLPSGHFNQNHDDQIKGKGKEPIMVESDEETEYTNPKINEKHDDTKPDKEYLEIIEPSEIKNLDDHFVEEKGKNIVTAPLEINKDEQEQHKEEFHSGLNNQKQNDQSKGKGKIIEKSEGPKIYQKLMEDFDKTFEAKHSNKSNGNTCIVRITATRPKDQAKEKGKNAAVAPLIIKQNEHEPHKGVPSEHSNQNQNNQSKVKDKIIEKSEVPKTFEEIMEDIRKAFEIKHSNEYLDDAVLQFLPNKDELHHQKPNSLLGKHKRDGGY</sequence>
<feature type="region of interest" description="Disordered" evidence="1">
    <location>
        <begin position="328"/>
        <end position="352"/>
    </location>
</feature>
<name>A0A914KLF5_MELIC</name>